<feature type="domain" description="DinB-like" evidence="1">
    <location>
        <begin position="24"/>
        <end position="119"/>
    </location>
</feature>
<dbReference type="SUPFAM" id="SSF109854">
    <property type="entry name" value="DinB/YfiT-like putative metalloenzymes"/>
    <property type="match status" value="1"/>
</dbReference>
<reference evidence="2 3" key="1">
    <citation type="submission" date="2019-06" db="EMBL/GenBank/DDBJ databases">
        <title>Saccharibacillus brassicae sp. nov., an endophytic bacterium isolated from Chinese cabbage seeds (Brassica pekinensis).</title>
        <authorList>
            <person name="Jiang L."/>
            <person name="Lee J."/>
            <person name="Kim S.W."/>
        </authorList>
    </citation>
    <scope>NUCLEOTIDE SEQUENCE [LARGE SCALE GENOMIC DNA]</scope>
    <source>
        <strain evidence="3">KCTC 43072 / ATSA2</strain>
    </source>
</reference>
<gene>
    <name evidence="2" type="ORF">FFV09_21050</name>
</gene>
<protein>
    <submittedName>
        <fullName evidence="2">DinB family protein</fullName>
    </submittedName>
</protein>
<dbReference type="Proteomes" id="UP000316968">
    <property type="component" value="Chromosome"/>
</dbReference>
<keyword evidence="3" id="KW-1185">Reference proteome</keyword>
<dbReference type="InterPro" id="IPR034660">
    <property type="entry name" value="DinB/YfiT-like"/>
</dbReference>
<organism evidence="2 3">
    <name type="scientific">Saccharibacillus brassicae</name>
    <dbReference type="NCBI Taxonomy" id="2583377"/>
    <lineage>
        <taxon>Bacteria</taxon>
        <taxon>Bacillati</taxon>
        <taxon>Bacillota</taxon>
        <taxon>Bacilli</taxon>
        <taxon>Bacillales</taxon>
        <taxon>Paenibacillaceae</taxon>
        <taxon>Saccharibacillus</taxon>
    </lineage>
</organism>
<dbReference type="Pfam" id="PF12867">
    <property type="entry name" value="DinB_2"/>
    <property type="match status" value="1"/>
</dbReference>
<accession>A0A4Y6V4B6</accession>
<dbReference type="AlphaFoldDB" id="A0A4Y6V4B6"/>
<dbReference type="OrthoDB" id="9798830at2"/>
<evidence type="ECO:0000313" key="3">
    <source>
        <dbReference type="Proteomes" id="UP000316968"/>
    </source>
</evidence>
<evidence type="ECO:0000259" key="1">
    <source>
        <dbReference type="Pfam" id="PF12867"/>
    </source>
</evidence>
<name>A0A4Y6V4B6_SACBS</name>
<dbReference type="EMBL" id="CP041217">
    <property type="protein sequence ID" value="QDH23125.1"/>
    <property type="molecule type" value="Genomic_DNA"/>
</dbReference>
<dbReference type="Gene3D" id="1.20.120.450">
    <property type="entry name" value="dinb family like domain"/>
    <property type="match status" value="1"/>
</dbReference>
<dbReference type="KEGG" id="saca:FFV09_21050"/>
<dbReference type="RefSeq" id="WP_141449662.1">
    <property type="nucleotide sequence ID" value="NZ_CP041217.1"/>
</dbReference>
<sequence>MTNRDTIGIQLRACRNENGWFTSMAAAVKGLTQKQADWKSNEEMNSVHEIVRHLDFYNHRYLKRFQGEEVPEFAGDNDDTFDPEPNVEGTWQEALAAYDATLSEWIDGIEQADDDKFGKWASDLSHLTIHNAYHIGQIVFIRKQQGSWDKKYGVS</sequence>
<evidence type="ECO:0000313" key="2">
    <source>
        <dbReference type="EMBL" id="QDH23125.1"/>
    </source>
</evidence>
<proteinExistence type="predicted"/>
<dbReference type="InterPro" id="IPR024775">
    <property type="entry name" value="DinB-like"/>
</dbReference>